<evidence type="ECO:0000256" key="6">
    <source>
        <dbReference type="ARBA" id="ARBA00023136"/>
    </source>
</evidence>
<evidence type="ECO:0000256" key="1">
    <source>
        <dbReference type="ARBA" id="ARBA00004442"/>
    </source>
</evidence>
<dbReference type="PANTHER" id="PTHR30026">
    <property type="entry name" value="OUTER MEMBRANE PROTEIN TOLC"/>
    <property type="match status" value="1"/>
</dbReference>
<protein>
    <submittedName>
        <fullName evidence="9">Outer membrane protein TolC</fullName>
    </submittedName>
</protein>
<dbReference type="Gene3D" id="1.20.1600.10">
    <property type="entry name" value="Outer membrane efflux proteins (OEP)"/>
    <property type="match status" value="1"/>
</dbReference>
<keyword evidence="3" id="KW-0813">Transport</keyword>
<keyword evidence="5" id="KW-0812">Transmembrane</keyword>
<reference evidence="9 10" key="1">
    <citation type="submission" date="2018-05" db="EMBL/GenBank/DDBJ databases">
        <title>Genomic Encyclopedia of Archaeal and Bacterial Type Strains, Phase II (KMG-II): from individual species to whole genera.</title>
        <authorList>
            <person name="Goeker M."/>
        </authorList>
    </citation>
    <scope>NUCLEOTIDE SEQUENCE [LARGE SCALE GENOMIC DNA]</scope>
    <source>
        <strain evidence="9 10">DSM 22637</strain>
    </source>
</reference>
<evidence type="ECO:0000256" key="2">
    <source>
        <dbReference type="ARBA" id="ARBA00007613"/>
    </source>
</evidence>
<keyword evidence="4" id="KW-1134">Transmembrane beta strand</keyword>
<dbReference type="InterPro" id="IPR003423">
    <property type="entry name" value="OMP_efflux"/>
</dbReference>
<dbReference type="PANTHER" id="PTHR30026:SF20">
    <property type="entry name" value="OUTER MEMBRANE PROTEIN TOLC"/>
    <property type="match status" value="1"/>
</dbReference>
<dbReference type="InterPro" id="IPR051906">
    <property type="entry name" value="TolC-like"/>
</dbReference>
<sequence>MKTTFSILVFFLLILQSNAQQQITLEACYQLVSENYPLVKQRALLDNKNALELDALNTAKLPQLNFNAEAWYQSDVTQIPIPNSGVEPPNNDQYRATLSVNQLIYHGGSIDASSKVKSAQLKTQQKQLEVSLYQLKQRINQLYFSILLSNESFSLLKAKEIQLETKLKEVKSGIQYGTILPSSDKMIEAELLRIKQQFLEINNNKKVLIETLSSIIGKPLSISTIFQEPNISTSLTPTAQRPEMELFQLKKEEIESQELLIQKDNIPKLVGFASGGIGNPGLNMLDNTFEPFYIVGMKLNWNVFDWNANKKKRESLIINKDIVNNETEIFQLNTNIELNQYQTEIDKISKNIVIDSEIIQLRKDVLLATESQLKNGVITTSTYITELTNLFEAENMLVTHNIQLELAKANYNITQGH</sequence>
<gene>
    <name evidence="9" type="ORF">LX78_01257</name>
</gene>
<evidence type="ECO:0000256" key="7">
    <source>
        <dbReference type="ARBA" id="ARBA00023237"/>
    </source>
</evidence>
<comment type="similarity">
    <text evidence="2">Belongs to the outer membrane factor (OMF) (TC 1.B.17) family.</text>
</comment>
<dbReference type="GO" id="GO:0009279">
    <property type="term" value="C:cell outer membrane"/>
    <property type="evidence" value="ECO:0007669"/>
    <property type="project" value="UniProtKB-SubCell"/>
</dbReference>
<keyword evidence="10" id="KW-1185">Reference proteome</keyword>
<dbReference type="OrthoDB" id="976750at2"/>
<proteinExistence type="inferred from homology"/>
<dbReference type="Proteomes" id="UP000245430">
    <property type="component" value="Unassembled WGS sequence"/>
</dbReference>
<name>A0A316DNX5_9FLAO</name>
<dbReference type="Pfam" id="PF02321">
    <property type="entry name" value="OEP"/>
    <property type="match status" value="1"/>
</dbReference>
<dbReference type="RefSeq" id="WP_109681771.1">
    <property type="nucleotide sequence ID" value="NZ_QGGP01000002.1"/>
</dbReference>
<dbReference type="GO" id="GO:1990281">
    <property type="term" value="C:efflux pump complex"/>
    <property type="evidence" value="ECO:0007669"/>
    <property type="project" value="TreeGrafter"/>
</dbReference>
<keyword evidence="7" id="KW-0998">Cell outer membrane</keyword>
<dbReference type="GO" id="GO:0015288">
    <property type="term" value="F:porin activity"/>
    <property type="evidence" value="ECO:0007669"/>
    <property type="project" value="TreeGrafter"/>
</dbReference>
<dbReference type="AlphaFoldDB" id="A0A316DNX5"/>
<organism evidence="9 10">
    <name type="scientific">Xanthomarina spongicola</name>
    <dbReference type="NCBI Taxonomy" id="570520"/>
    <lineage>
        <taxon>Bacteria</taxon>
        <taxon>Pseudomonadati</taxon>
        <taxon>Bacteroidota</taxon>
        <taxon>Flavobacteriia</taxon>
        <taxon>Flavobacteriales</taxon>
        <taxon>Flavobacteriaceae</taxon>
        <taxon>Xanthomarina</taxon>
    </lineage>
</organism>
<accession>A0A316DNX5</accession>
<feature type="signal peptide" evidence="8">
    <location>
        <begin position="1"/>
        <end position="21"/>
    </location>
</feature>
<dbReference type="GO" id="GO:0015562">
    <property type="term" value="F:efflux transmembrane transporter activity"/>
    <property type="evidence" value="ECO:0007669"/>
    <property type="project" value="InterPro"/>
</dbReference>
<evidence type="ECO:0000313" key="10">
    <source>
        <dbReference type="Proteomes" id="UP000245430"/>
    </source>
</evidence>
<evidence type="ECO:0000256" key="4">
    <source>
        <dbReference type="ARBA" id="ARBA00022452"/>
    </source>
</evidence>
<keyword evidence="8" id="KW-0732">Signal</keyword>
<evidence type="ECO:0000256" key="5">
    <source>
        <dbReference type="ARBA" id="ARBA00022692"/>
    </source>
</evidence>
<comment type="subcellular location">
    <subcellularLocation>
        <location evidence="1">Cell outer membrane</location>
    </subcellularLocation>
</comment>
<dbReference type="SUPFAM" id="SSF56954">
    <property type="entry name" value="Outer membrane efflux proteins (OEP)"/>
    <property type="match status" value="1"/>
</dbReference>
<feature type="chain" id="PRO_5016391769" evidence="8">
    <location>
        <begin position="22"/>
        <end position="417"/>
    </location>
</feature>
<evidence type="ECO:0000256" key="8">
    <source>
        <dbReference type="SAM" id="SignalP"/>
    </source>
</evidence>
<evidence type="ECO:0000313" key="9">
    <source>
        <dbReference type="EMBL" id="PWK19907.1"/>
    </source>
</evidence>
<keyword evidence="6" id="KW-0472">Membrane</keyword>
<comment type="caution">
    <text evidence="9">The sequence shown here is derived from an EMBL/GenBank/DDBJ whole genome shotgun (WGS) entry which is preliminary data.</text>
</comment>
<dbReference type="EMBL" id="QGGP01000002">
    <property type="protein sequence ID" value="PWK19907.1"/>
    <property type="molecule type" value="Genomic_DNA"/>
</dbReference>
<evidence type="ECO:0000256" key="3">
    <source>
        <dbReference type="ARBA" id="ARBA00022448"/>
    </source>
</evidence>